<keyword evidence="3" id="KW-0964">Secreted</keyword>
<evidence type="ECO:0000256" key="1">
    <source>
        <dbReference type="ARBA" id="ARBA00004613"/>
    </source>
</evidence>
<feature type="region of interest" description="Disordered" evidence="15">
    <location>
        <begin position="39"/>
        <end position="61"/>
    </location>
</feature>
<dbReference type="SUPFAM" id="SSF51126">
    <property type="entry name" value="Pectin lyase-like"/>
    <property type="match status" value="1"/>
</dbReference>
<dbReference type="InterPro" id="IPR012334">
    <property type="entry name" value="Pectin_lyas_fold"/>
</dbReference>
<evidence type="ECO:0000256" key="15">
    <source>
        <dbReference type="SAM" id="MobiDB-lite"/>
    </source>
</evidence>
<dbReference type="GO" id="GO:0005576">
    <property type="term" value="C:extracellular region"/>
    <property type="evidence" value="ECO:0007669"/>
    <property type="project" value="UniProtKB-SubCell"/>
</dbReference>
<evidence type="ECO:0000256" key="7">
    <source>
        <dbReference type="ARBA" id="ARBA00023157"/>
    </source>
</evidence>
<organism evidence="17 18">
    <name type="scientific">Glarea lozoyensis (strain ATCC 20868 / MF5171)</name>
    <dbReference type="NCBI Taxonomy" id="1116229"/>
    <lineage>
        <taxon>Eukaryota</taxon>
        <taxon>Fungi</taxon>
        <taxon>Dikarya</taxon>
        <taxon>Ascomycota</taxon>
        <taxon>Pezizomycotina</taxon>
        <taxon>Leotiomycetes</taxon>
        <taxon>Helotiales</taxon>
        <taxon>Helotiaceae</taxon>
        <taxon>Glarea</taxon>
    </lineage>
</organism>
<comment type="catalytic activity">
    <reaction evidence="12">
        <text>[(1-&gt;4)-alpha-D-galacturonosyl](n) + H2O = alpha-D-galacturonate + [(1-&gt;4)-alpha-D-galacturonosyl](n-1)</text>
        <dbReference type="Rhea" id="RHEA:14117"/>
        <dbReference type="Rhea" id="RHEA-COMP:14570"/>
        <dbReference type="Rhea" id="RHEA-COMP:14572"/>
        <dbReference type="ChEBI" id="CHEBI:15377"/>
        <dbReference type="ChEBI" id="CHEBI:58658"/>
        <dbReference type="ChEBI" id="CHEBI:140523"/>
        <dbReference type="EC" id="3.2.1.67"/>
    </reaction>
</comment>
<dbReference type="RefSeq" id="XP_008088673.1">
    <property type="nucleotide sequence ID" value="XM_008090482.1"/>
</dbReference>
<dbReference type="Gene3D" id="2.160.20.10">
    <property type="entry name" value="Single-stranded right-handed beta-helix, Pectin lyase-like"/>
    <property type="match status" value="1"/>
</dbReference>
<keyword evidence="7" id="KW-1015">Disulfide bond</keyword>
<dbReference type="AlphaFoldDB" id="S3CF24"/>
<keyword evidence="17" id="KW-0456">Lyase</keyword>
<dbReference type="OMA" id="YSPQWYT"/>
<dbReference type="HOGENOM" id="CLU_016031_1_0_1"/>
<feature type="chain" id="PRO_5004518677" description="galacturonan 1,4-alpha-galacturonidase" evidence="16">
    <location>
        <begin position="22"/>
        <end position="453"/>
    </location>
</feature>
<dbReference type="KEGG" id="glz:GLAREA_08437"/>
<evidence type="ECO:0000256" key="16">
    <source>
        <dbReference type="SAM" id="SignalP"/>
    </source>
</evidence>
<evidence type="ECO:0000256" key="6">
    <source>
        <dbReference type="ARBA" id="ARBA00022801"/>
    </source>
</evidence>
<dbReference type="GO" id="GO:0005975">
    <property type="term" value="P:carbohydrate metabolic process"/>
    <property type="evidence" value="ECO:0007669"/>
    <property type="project" value="InterPro"/>
</dbReference>
<dbReference type="GO" id="GO:0047911">
    <property type="term" value="F:galacturan 1,4-alpha-galacturonidase activity"/>
    <property type="evidence" value="ECO:0007669"/>
    <property type="project" value="UniProtKB-EC"/>
</dbReference>
<name>S3CF24_GLAL2</name>
<keyword evidence="10" id="KW-0961">Cell wall biogenesis/degradation</keyword>
<keyword evidence="8" id="KW-0325">Glycoprotein</keyword>
<evidence type="ECO:0000256" key="12">
    <source>
        <dbReference type="ARBA" id="ARBA00048766"/>
    </source>
</evidence>
<evidence type="ECO:0000313" key="18">
    <source>
        <dbReference type="Proteomes" id="UP000016922"/>
    </source>
</evidence>
<evidence type="ECO:0000256" key="11">
    <source>
        <dbReference type="ARBA" id="ARBA00038933"/>
    </source>
</evidence>
<reference evidence="17 18" key="1">
    <citation type="journal article" date="2013" name="BMC Genomics">
        <title>Genomics-driven discovery of the pneumocandin biosynthetic gene cluster in the fungus Glarea lozoyensis.</title>
        <authorList>
            <person name="Chen L."/>
            <person name="Yue Q."/>
            <person name="Zhang X."/>
            <person name="Xiang M."/>
            <person name="Wang C."/>
            <person name="Li S."/>
            <person name="Che Y."/>
            <person name="Ortiz-Lopez F.J."/>
            <person name="Bills G.F."/>
            <person name="Liu X."/>
            <person name="An Z."/>
        </authorList>
    </citation>
    <scope>NUCLEOTIDE SEQUENCE [LARGE SCALE GENOMIC DNA]</scope>
    <source>
        <strain evidence="18">ATCC 20868 / MF5171</strain>
    </source>
</reference>
<evidence type="ECO:0000256" key="5">
    <source>
        <dbReference type="ARBA" id="ARBA00022737"/>
    </source>
</evidence>
<dbReference type="OrthoDB" id="187139at2759"/>
<evidence type="ECO:0000256" key="2">
    <source>
        <dbReference type="ARBA" id="ARBA00008834"/>
    </source>
</evidence>
<evidence type="ECO:0000256" key="14">
    <source>
        <dbReference type="RuleBase" id="RU361169"/>
    </source>
</evidence>
<dbReference type="GO" id="GO:0016829">
    <property type="term" value="F:lyase activity"/>
    <property type="evidence" value="ECO:0007669"/>
    <property type="project" value="UniProtKB-KW"/>
</dbReference>
<gene>
    <name evidence="17" type="ORF">GLAREA_08437</name>
</gene>
<accession>S3CF24</accession>
<dbReference type="PANTHER" id="PTHR31736:SF14">
    <property type="entry name" value="EXOPOLYGALACTURONASE X-1-RELATED"/>
    <property type="match status" value="1"/>
</dbReference>
<evidence type="ECO:0000256" key="13">
    <source>
        <dbReference type="PROSITE-ProRule" id="PRU10052"/>
    </source>
</evidence>
<keyword evidence="5" id="KW-0677">Repeat</keyword>
<evidence type="ECO:0000313" key="17">
    <source>
        <dbReference type="EMBL" id="EPE24585.1"/>
    </source>
</evidence>
<sequence>MLLRLSTICVLLSATLSIAHPSSENVQLVGRSYPEYPSKRPSVSCHPKSPGKHHPTSPSRSKICYIKSHNDGKTDDSSYVLSALRSCNNGGHVVFKKGVNYLIGKALDLTFLNHIDIDIQSKILFTNDTTYWQANSFRFGFQNVTSFFKLGGNDVNIYGGGTVDGNGQAWYDLYAKDIYTLRPVLFGIDGLKNSIISDLVLRYSPQYYFFMANSTNVIYDNIDIAGGSTSVNIAKNTDGWDTYRSSGVVIQNSHVVNGDDCVSFKPNSTDMVVQNMFCDGSHGISVGSLGQYPGEFDIVENVYVYNISMNNASDGARIKVWPNAPSALSGDLQGGGGSGRVRNITYDTWYINNVDYAIELYQCYGQKNLTLCLEYPSRLTISDVVFKNFKGTTSSKYAPAIAAFACSSESVCSGISATNIDVKNPTGTKDAYCLNVNNSTLDVTCGAPLKGFN</sequence>
<dbReference type="eggNOG" id="ENOG502QPPR">
    <property type="taxonomic scope" value="Eukaryota"/>
</dbReference>
<protein>
    <recommendedName>
        <fullName evidence="11">galacturonan 1,4-alpha-galacturonidase</fullName>
        <ecNumber evidence="11">3.2.1.67</ecNumber>
    </recommendedName>
</protein>
<feature type="signal peptide" evidence="16">
    <location>
        <begin position="1"/>
        <end position="21"/>
    </location>
</feature>
<dbReference type="Pfam" id="PF00295">
    <property type="entry name" value="Glyco_hydro_28"/>
    <property type="match status" value="1"/>
</dbReference>
<dbReference type="EC" id="3.2.1.67" evidence="11"/>
<dbReference type="EMBL" id="KE145373">
    <property type="protein sequence ID" value="EPE24585.1"/>
    <property type="molecule type" value="Genomic_DNA"/>
</dbReference>
<evidence type="ECO:0000256" key="3">
    <source>
        <dbReference type="ARBA" id="ARBA00022525"/>
    </source>
</evidence>
<keyword evidence="9 14" id="KW-0326">Glycosidase</keyword>
<dbReference type="GO" id="GO:0071555">
    <property type="term" value="P:cell wall organization"/>
    <property type="evidence" value="ECO:0007669"/>
    <property type="project" value="UniProtKB-KW"/>
</dbReference>
<keyword evidence="18" id="KW-1185">Reference proteome</keyword>
<dbReference type="GeneID" id="19467486"/>
<comment type="similarity">
    <text evidence="2 14">Belongs to the glycosyl hydrolase 28 family.</text>
</comment>
<feature type="active site" evidence="13">
    <location>
        <position position="282"/>
    </location>
</feature>
<dbReference type="STRING" id="1116229.S3CF24"/>
<keyword evidence="6 14" id="KW-0378">Hydrolase</keyword>
<evidence type="ECO:0000256" key="8">
    <source>
        <dbReference type="ARBA" id="ARBA00023180"/>
    </source>
</evidence>
<evidence type="ECO:0000256" key="10">
    <source>
        <dbReference type="ARBA" id="ARBA00023316"/>
    </source>
</evidence>
<dbReference type="PANTHER" id="PTHR31736">
    <property type="match status" value="1"/>
</dbReference>
<dbReference type="InterPro" id="IPR011050">
    <property type="entry name" value="Pectin_lyase_fold/virulence"/>
</dbReference>
<proteinExistence type="inferred from homology"/>
<evidence type="ECO:0000256" key="4">
    <source>
        <dbReference type="ARBA" id="ARBA00022729"/>
    </source>
</evidence>
<dbReference type="InterPro" id="IPR000743">
    <property type="entry name" value="Glyco_hydro_28"/>
</dbReference>
<evidence type="ECO:0000256" key="9">
    <source>
        <dbReference type="ARBA" id="ARBA00023295"/>
    </source>
</evidence>
<dbReference type="PROSITE" id="PS00502">
    <property type="entry name" value="POLYGALACTURONASE"/>
    <property type="match status" value="1"/>
</dbReference>
<dbReference type="Proteomes" id="UP000016922">
    <property type="component" value="Unassembled WGS sequence"/>
</dbReference>
<comment type="subcellular location">
    <subcellularLocation>
        <location evidence="1">Secreted</location>
    </subcellularLocation>
</comment>
<dbReference type="GO" id="GO:0004650">
    <property type="term" value="F:polygalacturonase activity"/>
    <property type="evidence" value="ECO:0007669"/>
    <property type="project" value="InterPro"/>
</dbReference>
<dbReference type="FunFam" id="2.160.20.10:FF:000027">
    <property type="entry name" value="Probable exopolygalacturonase X"/>
    <property type="match status" value="1"/>
</dbReference>
<keyword evidence="4 16" id="KW-0732">Signal</keyword>